<dbReference type="Proteomes" id="UP000324222">
    <property type="component" value="Unassembled WGS sequence"/>
</dbReference>
<dbReference type="AlphaFoldDB" id="A0A5B7HXK4"/>
<dbReference type="EMBL" id="VSRR010045308">
    <property type="protein sequence ID" value="MPC77210.1"/>
    <property type="molecule type" value="Genomic_DNA"/>
</dbReference>
<accession>A0A5B7HXK4</accession>
<protein>
    <submittedName>
        <fullName evidence="1">Uncharacterized protein</fullName>
    </submittedName>
</protein>
<keyword evidence="2" id="KW-1185">Reference proteome</keyword>
<evidence type="ECO:0000313" key="2">
    <source>
        <dbReference type="Proteomes" id="UP000324222"/>
    </source>
</evidence>
<gene>
    <name evidence="1" type="ORF">E2C01_071659</name>
</gene>
<organism evidence="1 2">
    <name type="scientific">Portunus trituberculatus</name>
    <name type="common">Swimming crab</name>
    <name type="synonym">Neptunus trituberculatus</name>
    <dbReference type="NCBI Taxonomy" id="210409"/>
    <lineage>
        <taxon>Eukaryota</taxon>
        <taxon>Metazoa</taxon>
        <taxon>Ecdysozoa</taxon>
        <taxon>Arthropoda</taxon>
        <taxon>Crustacea</taxon>
        <taxon>Multicrustacea</taxon>
        <taxon>Malacostraca</taxon>
        <taxon>Eumalacostraca</taxon>
        <taxon>Eucarida</taxon>
        <taxon>Decapoda</taxon>
        <taxon>Pleocyemata</taxon>
        <taxon>Brachyura</taxon>
        <taxon>Eubrachyura</taxon>
        <taxon>Portunoidea</taxon>
        <taxon>Portunidae</taxon>
        <taxon>Portuninae</taxon>
        <taxon>Portunus</taxon>
    </lineage>
</organism>
<comment type="caution">
    <text evidence="1">The sequence shown here is derived from an EMBL/GenBank/DDBJ whole genome shotgun (WGS) entry which is preliminary data.</text>
</comment>
<proteinExistence type="predicted"/>
<reference evidence="1 2" key="1">
    <citation type="submission" date="2019-05" db="EMBL/GenBank/DDBJ databases">
        <title>Another draft genome of Portunus trituberculatus and its Hox gene families provides insights of decapod evolution.</title>
        <authorList>
            <person name="Jeong J.-H."/>
            <person name="Song I."/>
            <person name="Kim S."/>
            <person name="Choi T."/>
            <person name="Kim D."/>
            <person name="Ryu S."/>
            <person name="Kim W."/>
        </authorList>
    </citation>
    <scope>NUCLEOTIDE SEQUENCE [LARGE SCALE GENOMIC DNA]</scope>
    <source>
        <tissue evidence="1">Muscle</tissue>
    </source>
</reference>
<sequence length="72" mass="7715">MIPHVTCRPSYVVPVDGTSFQVRRHHLVKRGGAGQGRAGIGRGEEAAAVECFSPAAEGDAVLHSWGRHPRLD</sequence>
<evidence type="ECO:0000313" key="1">
    <source>
        <dbReference type="EMBL" id="MPC77210.1"/>
    </source>
</evidence>
<name>A0A5B7HXK4_PORTR</name>